<comment type="caution">
    <text evidence="3">The sequence shown here is derived from an EMBL/GenBank/DDBJ whole genome shotgun (WGS) entry which is preliminary data.</text>
</comment>
<feature type="signal peptide" evidence="1">
    <location>
        <begin position="1"/>
        <end position="27"/>
    </location>
</feature>
<evidence type="ECO:0000259" key="2">
    <source>
        <dbReference type="Pfam" id="PF00144"/>
    </source>
</evidence>
<dbReference type="PANTHER" id="PTHR43283">
    <property type="entry name" value="BETA-LACTAMASE-RELATED"/>
    <property type="match status" value="1"/>
</dbReference>
<evidence type="ECO:0000256" key="1">
    <source>
        <dbReference type="SAM" id="SignalP"/>
    </source>
</evidence>
<dbReference type="InterPro" id="IPR001466">
    <property type="entry name" value="Beta-lactam-related"/>
</dbReference>
<dbReference type="InterPro" id="IPR050789">
    <property type="entry name" value="Diverse_Enzym_Activities"/>
</dbReference>
<dbReference type="Proteomes" id="UP000806285">
    <property type="component" value="Unassembled WGS sequence"/>
</dbReference>
<accession>A0ABR9S7G6</accession>
<feature type="chain" id="PRO_5045602874" evidence="1">
    <location>
        <begin position="28"/>
        <end position="428"/>
    </location>
</feature>
<keyword evidence="1" id="KW-0732">Signal</keyword>
<keyword evidence="4" id="KW-1185">Reference proteome</keyword>
<gene>
    <name evidence="3" type="ORF">IM787_17550</name>
</gene>
<dbReference type="Pfam" id="PF00144">
    <property type="entry name" value="Beta-lactamase"/>
    <property type="match status" value="1"/>
</dbReference>
<feature type="domain" description="Beta-lactamase-related" evidence="2">
    <location>
        <begin position="51"/>
        <end position="411"/>
    </location>
</feature>
<organism evidence="3 4">
    <name type="scientific">Ramlibacter pallidus</name>
    <dbReference type="NCBI Taxonomy" id="2780087"/>
    <lineage>
        <taxon>Bacteria</taxon>
        <taxon>Pseudomonadati</taxon>
        <taxon>Pseudomonadota</taxon>
        <taxon>Betaproteobacteria</taxon>
        <taxon>Burkholderiales</taxon>
        <taxon>Comamonadaceae</taxon>
        <taxon>Ramlibacter</taxon>
    </lineage>
</organism>
<protein>
    <submittedName>
        <fullName evidence="3">Beta-lactamase family protein</fullName>
    </submittedName>
</protein>
<dbReference type="RefSeq" id="WP_193678005.1">
    <property type="nucleotide sequence ID" value="NZ_JADDIV010000005.1"/>
</dbReference>
<evidence type="ECO:0000313" key="4">
    <source>
        <dbReference type="Proteomes" id="UP000806285"/>
    </source>
</evidence>
<evidence type="ECO:0000313" key="3">
    <source>
        <dbReference type="EMBL" id="MBE7369374.1"/>
    </source>
</evidence>
<reference evidence="3 4" key="1">
    <citation type="submission" date="2020-10" db="EMBL/GenBank/DDBJ databases">
        <title>Ramlibacter sp. HM2 16S ribosomal RNA gene Genome sequencing and assembly.</title>
        <authorList>
            <person name="Kang M."/>
        </authorList>
    </citation>
    <scope>NUCLEOTIDE SEQUENCE [LARGE SCALE GENOMIC DNA]</scope>
    <source>
        <strain evidence="3 4">HM2</strain>
    </source>
</reference>
<dbReference type="Gene3D" id="3.40.710.10">
    <property type="entry name" value="DD-peptidase/beta-lactamase superfamily"/>
    <property type="match status" value="1"/>
</dbReference>
<dbReference type="SUPFAM" id="SSF56601">
    <property type="entry name" value="beta-lactamase/transpeptidase-like"/>
    <property type="match status" value="1"/>
</dbReference>
<sequence>MTFRTLARRLRPWLFAAGFLAAVPALVAQPLPAGRPQELGFSPERLERLGQWMQGEVAARRVPGAVVLVVRKGKVAYAQAFGEQDPGTSRPMARDSLFRIYSMTKPIVSVAAMMLVEEGRLQLEAPVSRYIPSFANLRVGVEKVDASGAKSLELVPMRRQMTVQDLLRHTSGLTYGFFGDSLVKKAYLDAGVGAGDFTSAEFVEKLATLPLHYQPGSTWDYSYSTDVLGRVLEVATGQSLGSLLQARLFTPLGMKDTSFYVPEAARQARIAEPFPEDRSFGAGAAMGDPRVVQKFESGGGGLVSTADDYARFLLMLSNGGVLDGRRYLGPKTLEFMTADHLGTSIATTPLYLPGPGYGFGLGFAVRKVNGEAAYTSPAGEYYWGGAGGTYMWVDPRNSMFVVFMMQSPKQRVPYRSILRNMVYAAMER</sequence>
<name>A0ABR9S7G6_9BURK</name>
<proteinExistence type="predicted"/>
<dbReference type="EMBL" id="JADDIV010000005">
    <property type="protein sequence ID" value="MBE7369374.1"/>
    <property type="molecule type" value="Genomic_DNA"/>
</dbReference>
<dbReference type="InterPro" id="IPR012338">
    <property type="entry name" value="Beta-lactam/transpept-like"/>
</dbReference>
<dbReference type="PANTHER" id="PTHR43283:SF3">
    <property type="entry name" value="BETA-LACTAMASE FAMILY PROTEIN (AFU_ORTHOLOGUE AFUA_5G07500)"/>
    <property type="match status" value="1"/>
</dbReference>